<name>F1A7R9_CLAGR</name>
<comment type="similarity">
    <text evidence="3">Belongs to the RBT5 family.</text>
</comment>
<organism evidence="18">
    <name type="scientific">Cladonia grayi</name>
    <name type="common">Gray's cup lichen</name>
    <dbReference type="NCBI Taxonomy" id="27339"/>
    <lineage>
        <taxon>Eukaryota</taxon>
        <taxon>Fungi</taxon>
        <taxon>Dikarya</taxon>
        <taxon>Ascomycota</taxon>
        <taxon>Pezizomycotina</taxon>
        <taxon>Lecanoromycetes</taxon>
        <taxon>OSLEUM clade</taxon>
        <taxon>Lecanoromycetidae</taxon>
        <taxon>Lecanorales</taxon>
        <taxon>Lecanorineae</taxon>
        <taxon>Cladoniaceae</taxon>
        <taxon>Cladonia</taxon>
    </lineage>
</organism>
<evidence type="ECO:0000256" key="16">
    <source>
        <dbReference type="SAM" id="SignalP"/>
    </source>
</evidence>
<keyword evidence="6" id="KW-0349">Heme</keyword>
<evidence type="ECO:0000313" key="18">
    <source>
        <dbReference type="EMBL" id="ACY56477.1"/>
    </source>
</evidence>
<dbReference type="GO" id="GO:0005886">
    <property type="term" value="C:plasma membrane"/>
    <property type="evidence" value="ECO:0007669"/>
    <property type="project" value="UniProtKB-SubCell"/>
</dbReference>
<dbReference type="GO" id="GO:0046872">
    <property type="term" value="F:metal ion binding"/>
    <property type="evidence" value="ECO:0007669"/>
    <property type="project" value="UniProtKB-KW"/>
</dbReference>
<evidence type="ECO:0000256" key="13">
    <source>
        <dbReference type="ARBA" id="ARBA00023180"/>
    </source>
</evidence>
<keyword evidence="9 16" id="KW-0732">Signal</keyword>
<feature type="disulfide bond" evidence="15">
    <location>
        <begin position="46"/>
        <end position="53"/>
    </location>
</feature>
<dbReference type="GO" id="GO:0098552">
    <property type="term" value="C:side of membrane"/>
    <property type="evidence" value="ECO:0007669"/>
    <property type="project" value="UniProtKB-KW"/>
</dbReference>
<evidence type="ECO:0000256" key="3">
    <source>
        <dbReference type="ARBA" id="ARBA00010031"/>
    </source>
</evidence>
<proteinExistence type="evidence at transcript level"/>
<dbReference type="PANTHER" id="PTHR37928:SF1">
    <property type="entry name" value="CFEM DOMAIN PROTEIN (AFU_ORTHOLOGUE AFUA_6G14090)"/>
    <property type="match status" value="1"/>
</dbReference>
<dbReference type="EMBL" id="GQ232742">
    <property type="protein sequence ID" value="ACY56477.1"/>
    <property type="molecule type" value="mRNA"/>
</dbReference>
<feature type="chain" id="PRO_5003264147" description="CFEM domain-containing protein" evidence="16">
    <location>
        <begin position="18"/>
        <end position="89"/>
    </location>
</feature>
<accession>F1A7R9</accession>
<sequence>MQLFLATAALFASLALAQDLSQINNLPPCGKTCINNMLALAPSLGCANNNITCLCTNMNFGFGVRDCASESCPKDVDTSQIISVGTGFC</sequence>
<keyword evidence="12 15" id="KW-1015">Disulfide bond</keyword>
<reference evidence="18" key="1">
    <citation type="journal article" date="2011" name="Mycologia">
        <title>Fungal and algal gene expression in early developmental stages of lichen-symbiosis.</title>
        <authorList>
            <person name="Joneson S."/>
            <person name="Armaleo D."/>
            <person name="Lutzoni F."/>
        </authorList>
    </citation>
    <scope>NUCLEOTIDE SEQUENCE</scope>
    <source>
        <strain evidence="18">DA1</strain>
        <tissue evidence="18">Soredia</tissue>
    </source>
</reference>
<keyword evidence="10" id="KW-0408">Iron</keyword>
<evidence type="ECO:0000256" key="15">
    <source>
        <dbReference type="PROSITE-ProRule" id="PRU01356"/>
    </source>
</evidence>
<feature type="non-terminal residue" evidence="18">
    <location>
        <position position="89"/>
    </location>
</feature>
<evidence type="ECO:0000256" key="6">
    <source>
        <dbReference type="ARBA" id="ARBA00022617"/>
    </source>
</evidence>
<keyword evidence="11" id="KW-0472">Membrane</keyword>
<dbReference type="AlphaFoldDB" id="F1A7R9"/>
<feature type="domain" description="CFEM" evidence="17">
    <location>
        <begin position="1"/>
        <end position="89"/>
    </location>
</feature>
<protein>
    <recommendedName>
        <fullName evidence="17">CFEM domain-containing protein</fullName>
    </recommendedName>
</protein>
<evidence type="ECO:0000256" key="14">
    <source>
        <dbReference type="ARBA" id="ARBA00023288"/>
    </source>
</evidence>
<evidence type="ECO:0000256" key="2">
    <source>
        <dbReference type="ARBA" id="ARBA00004613"/>
    </source>
</evidence>
<evidence type="ECO:0000256" key="12">
    <source>
        <dbReference type="ARBA" id="ARBA00023157"/>
    </source>
</evidence>
<feature type="signal peptide" evidence="16">
    <location>
        <begin position="1"/>
        <end position="17"/>
    </location>
</feature>
<keyword evidence="8" id="KW-0479">Metal-binding</keyword>
<dbReference type="InterPro" id="IPR008427">
    <property type="entry name" value="Extracellular_membr_CFEM_dom"/>
</dbReference>
<evidence type="ECO:0000256" key="4">
    <source>
        <dbReference type="ARBA" id="ARBA00022475"/>
    </source>
</evidence>
<keyword evidence="7" id="KW-0336">GPI-anchor</keyword>
<dbReference type="InterPro" id="IPR051735">
    <property type="entry name" value="CFEM_domain"/>
</dbReference>
<evidence type="ECO:0000259" key="17">
    <source>
        <dbReference type="PROSITE" id="PS52012"/>
    </source>
</evidence>
<dbReference type="Pfam" id="PF05730">
    <property type="entry name" value="CFEM"/>
    <property type="match status" value="1"/>
</dbReference>
<evidence type="ECO:0000256" key="5">
    <source>
        <dbReference type="ARBA" id="ARBA00022525"/>
    </source>
</evidence>
<keyword evidence="13" id="KW-0325">Glycoprotein</keyword>
<keyword evidence="4" id="KW-1003">Cell membrane</keyword>
<dbReference type="GO" id="GO:0005576">
    <property type="term" value="C:extracellular region"/>
    <property type="evidence" value="ECO:0007669"/>
    <property type="project" value="UniProtKB-SubCell"/>
</dbReference>
<evidence type="ECO:0000256" key="7">
    <source>
        <dbReference type="ARBA" id="ARBA00022622"/>
    </source>
</evidence>
<comment type="subcellular location">
    <subcellularLocation>
        <location evidence="1">Cell membrane</location>
        <topology evidence="1">Lipid-anchor</topology>
        <topology evidence="1">GPI-anchor</topology>
    </subcellularLocation>
    <subcellularLocation>
        <location evidence="2">Secreted</location>
    </subcellularLocation>
</comment>
<keyword evidence="14" id="KW-0449">Lipoprotein</keyword>
<dbReference type="SMART" id="SM00747">
    <property type="entry name" value="CFEM"/>
    <property type="match status" value="1"/>
</dbReference>
<dbReference type="PROSITE" id="PS52012">
    <property type="entry name" value="CFEM"/>
    <property type="match status" value="1"/>
</dbReference>
<comment type="caution">
    <text evidence="15">Lacks conserved residue(s) required for the propagation of feature annotation.</text>
</comment>
<evidence type="ECO:0000256" key="8">
    <source>
        <dbReference type="ARBA" id="ARBA00022723"/>
    </source>
</evidence>
<evidence type="ECO:0000256" key="10">
    <source>
        <dbReference type="ARBA" id="ARBA00023004"/>
    </source>
</evidence>
<evidence type="ECO:0000256" key="1">
    <source>
        <dbReference type="ARBA" id="ARBA00004609"/>
    </source>
</evidence>
<dbReference type="PANTHER" id="PTHR37928">
    <property type="entry name" value="CFEM DOMAIN PROTEIN (AFU_ORTHOLOGUE AFUA_6G14090)"/>
    <property type="match status" value="1"/>
</dbReference>
<evidence type="ECO:0000256" key="11">
    <source>
        <dbReference type="ARBA" id="ARBA00023136"/>
    </source>
</evidence>
<evidence type="ECO:0000256" key="9">
    <source>
        <dbReference type="ARBA" id="ARBA00022729"/>
    </source>
</evidence>
<keyword evidence="5" id="KW-0964">Secreted</keyword>